<protein>
    <recommendedName>
        <fullName evidence="4">Small ribosomal subunit protein uS15</fullName>
    </recommendedName>
</protein>
<dbReference type="FunFam" id="1.10.287.10:FF:000003">
    <property type="entry name" value="40S ribosomal protein S13"/>
    <property type="match status" value="1"/>
</dbReference>
<feature type="domain" description="Small ribosomal subunit protein uS15 N-terminal" evidence="7">
    <location>
        <begin position="1"/>
        <end position="60"/>
    </location>
</feature>
<dbReference type="GO" id="GO:0070181">
    <property type="term" value="F:small ribosomal subunit rRNA binding"/>
    <property type="evidence" value="ECO:0007669"/>
    <property type="project" value="TreeGrafter"/>
</dbReference>
<organism evidence="8 9">
    <name type="scientific">Candidatus Methanolliviera hydrocarbonicum</name>
    <dbReference type="NCBI Taxonomy" id="2491085"/>
    <lineage>
        <taxon>Archaea</taxon>
        <taxon>Methanobacteriati</taxon>
        <taxon>Methanobacteriota</taxon>
        <taxon>Candidatus Methanoliparia</taxon>
        <taxon>Candidatus Methanoliparales</taxon>
        <taxon>Candidatus Methanollivieraceae</taxon>
        <taxon>Candidatus Methanolliviera</taxon>
    </lineage>
</organism>
<evidence type="ECO:0000256" key="2">
    <source>
        <dbReference type="ARBA" id="ARBA00022980"/>
    </source>
</evidence>
<dbReference type="HAMAP" id="MF_01343_A">
    <property type="entry name" value="Ribosomal_uS15_A"/>
    <property type="match status" value="1"/>
</dbReference>
<dbReference type="Pfam" id="PF00312">
    <property type="entry name" value="Ribosomal_S15"/>
    <property type="match status" value="1"/>
</dbReference>
<dbReference type="Gene3D" id="4.10.860.130">
    <property type="match status" value="1"/>
</dbReference>
<proteinExistence type="inferred from homology"/>
<evidence type="ECO:0000259" key="7">
    <source>
        <dbReference type="SMART" id="SM01386"/>
    </source>
</evidence>
<dbReference type="GO" id="GO:0003735">
    <property type="term" value="F:structural constituent of ribosome"/>
    <property type="evidence" value="ECO:0007669"/>
    <property type="project" value="InterPro"/>
</dbReference>
<dbReference type="InterPro" id="IPR023029">
    <property type="entry name" value="Ribosomal_uS15_arc_euk"/>
</dbReference>
<dbReference type="PANTHER" id="PTHR11885">
    <property type="entry name" value="RIBOSOMAL PROTEIN S15P/S13E"/>
    <property type="match status" value="1"/>
</dbReference>
<evidence type="ECO:0000256" key="3">
    <source>
        <dbReference type="ARBA" id="ARBA00023274"/>
    </source>
</evidence>
<comment type="similarity">
    <text evidence="1 4 5">Belongs to the universal ribosomal protein uS15 family.</text>
</comment>
<dbReference type="PROSITE" id="PS00362">
    <property type="entry name" value="RIBOSOMAL_S15"/>
    <property type="match status" value="1"/>
</dbReference>
<dbReference type="GO" id="GO:0022627">
    <property type="term" value="C:cytosolic small ribosomal subunit"/>
    <property type="evidence" value="ECO:0007669"/>
    <property type="project" value="TreeGrafter"/>
</dbReference>
<dbReference type="Pfam" id="PF08069">
    <property type="entry name" value="Ribosomal_S13_N"/>
    <property type="match status" value="1"/>
</dbReference>
<evidence type="ECO:0000256" key="1">
    <source>
        <dbReference type="ARBA" id="ARBA00008434"/>
    </source>
</evidence>
<dbReference type="Proteomes" id="UP000320766">
    <property type="component" value="Unassembled WGS sequence"/>
</dbReference>
<evidence type="ECO:0000256" key="4">
    <source>
        <dbReference type="HAMAP-Rule" id="MF_01343"/>
    </source>
</evidence>
<feature type="compositionally biased region" description="Basic residues" evidence="6">
    <location>
        <begin position="1"/>
        <end position="11"/>
    </location>
</feature>
<comment type="subunit">
    <text evidence="4">Part of the 30S ribosomal subunit.</text>
</comment>
<evidence type="ECO:0000313" key="8">
    <source>
        <dbReference type="EMBL" id="RZN70666.1"/>
    </source>
</evidence>
<keyword evidence="2 4" id="KW-0689">Ribosomal protein</keyword>
<dbReference type="InterPro" id="IPR009068">
    <property type="entry name" value="uS15_NS1_RNA-bd_sf"/>
</dbReference>
<gene>
    <name evidence="4" type="primary">rps15</name>
    <name evidence="8" type="ORF">EF807_02930</name>
</gene>
<dbReference type="EMBL" id="RXIL01000052">
    <property type="protein sequence ID" value="RZN70666.1"/>
    <property type="molecule type" value="Genomic_DNA"/>
</dbReference>
<dbReference type="NCBIfam" id="NF006331">
    <property type="entry name" value="PRK08561.1"/>
    <property type="match status" value="1"/>
</dbReference>
<evidence type="ECO:0000256" key="6">
    <source>
        <dbReference type="SAM" id="MobiDB-lite"/>
    </source>
</evidence>
<comment type="caution">
    <text evidence="8">The sequence shown here is derived from an EMBL/GenBank/DDBJ whole genome shotgun (WGS) entry which is preliminary data.</text>
</comment>
<dbReference type="AlphaFoldDB" id="A0A520KXW5"/>
<dbReference type="PANTHER" id="PTHR11885:SF6">
    <property type="entry name" value="SMALL RIBOSOMAL SUBUNIT PROTEIN US15"/>
    <property type="match status" value="1"/>
</dbReference>
<reference evidence="8 9" key="1">
    <citation type="journal article" date="2019" name="Nat. Microbiol.">
        <title>Wide diversity of methane and short-chain alkane metabolisms in uncultured archaea.</title>
        <authorList>
            <person name="Borrel G."/>
            <person name="Adam P.S."/>
            <person name="McKay L.J."/>
            <person name="Chen L.X."/>
            <person name="Sierra-Garcia I.N."/>
            <person name="Sieber C.M."/>
            <person name="Letourneur Q."/>
            <person name="Ghozlane A."/>
            <person name="Andersen G.L."/>
            <person name="Li W.J."/>
            <person name="Hallam S.J."/>
            <person name="Muyzer G."/>
            <person name="de Oliveira V.M."/>
            <person name="Inskeep W.P."/>
            <person name="Banfield J.F."/>
            <person name="Gribaldo S."/>
        </authorList>
    </citation>
    <scope>NUCLEOTIDE SEQUENCE [LARGE SCALE GENOMIC DNA]</scope>
    <source>
        <strain evidence="8">NM1b</strain>
    </source>
</reference>
<dbReference type="Gene3D" id="1.10.287.10">
    <property type="entry name" value="S15/NS1, RNA-binding"/>
    <property type="match status" value="1"/>
</dbReference>
<accession>A0A520KXW5</accession>
<dbReference type="SUPFAM" id="SSF47060">
    <property type="entry name" value="S15/NS1 RNA-binding domain"/>
    <property type="match status" value="1"/>
</dbReference>
<dbReference type="InterPro" id="IPR000589">
    <property type="entry name" value="Ribosomal_uS15"/>
</dbReference>
<dbReference type="SMART" id="SM01387">
    <property type="entry name" value="Ribosomal_S15"/>
    <property type="match status" value="1"/>
</dbReference>
<feature type="region of interest" description="Disordered" evidence="6">
    <location>
        <begin position="1"/>
        <end position="29"/>
    </location>
</feature>
<dbReference type="CDD" id="cd00353">
    <property type="entry name" value="Ribosomal_S15p_S13e"/>
    <property type="match status" value="1"/>
</dbReference>
<sequence length="152" mass="17892">MARMYTRRKGKAGSTRPYRSKPPEWSMKDPGELEKIILDLRSHGRSTSEIGMALRDAYGVPSARLVLGKRITQFLKEKEVAPERPEDLENLMIKAIRLKKHLDVHRKDLHNKRALHLTEAKIRRLVKYYKREGTLPEDWRYSIDRAEMIISR</sequence>
<name>A0A520KXW5_9EURY</name>
<evidence type="ECO:0000256" key="5">
    <source>
        <dbReference type="RuleBase" id="RU003919"/>
    </source>
</evidence>
<dbReference type="SMART" id="SM01386">
    <property type="entry name" value="Ribosomal_S13_N"/>
    <property type="match status" value="1"/>
</dbReference>
<evidence type="ECO:0000313" key="9">
    <source>
        <dbReference type="Proteomes" id="UP000320766"/>
    </source>
</evidence>
<dbReference type="InterPro" id="IPR012606">
    <property type="entry name" value="Ribosomal_uS15_N"/>
</dbReference>
<keyword evidence="3 4" id="KW-0687">Ribonucleoprotein</keyword>
<dbReference type="GO" id="GO:0006412">
    <property type="term" value="P:translation"/>
    <property type="evidence" value="ECO:0007669"/>
    <property type="project" value="UniProtKB-UniRule"/>
</dbReference>